<evidence type="ECO:0000313" key="8">
    <source>
        <dbReference type="Proteomes" id="UP000232638"/>
    </source>
</evidence>
<keyword evidence="4" id="KW-0862">Zinc</keyword>
<proteinExistence type="inferred from homology"/>
<gene>
    <name evidence="7" type="ORF">THSYN_30340</name>
</gene>
<evidence type="ECO:0000256" key="2">
    <source>
        <dbReference type="ARBA" id="ARBA00008072"/>
    </source>
</evidence>
<organism evidence="7 8">
    <name type="scientific">Candidatus Thiodictyon syntrophicum</name>
    <dbReference type="NCBI Taxonomy" id="1166950"/>
    <lineage>
        <taxon>Bacteria</taxon>
        <taxon>Pseudomonadati</taxon>
        <taxon>Pseudomonadota</taxon>
        <taxon>Gammaproteobacteria</taxon>
        <taxon>Chromatiales</taxon>
        <taxon>Chromatiaceae</taxon>
        <taxon>Thiodictyon</taxon>
    </lineage>
</organism>
<keyword evidence="5" id="KW-0560">Oxidoreductase</keyword>
<dbReference type="GO" id="GO:0016491">
    <property type="term" value="F:oxidoreductase activity"/>
    <property type="evidence" value="ECO:0007669"/>
    <property type="project" value="UniProtKB-KW"/>
</dbReference>
<keyword evidence="7" id="KW-0614">Plasmid</keyword>
<comment type="cofactor">
    <cofactor evidence="1">
        <name>Zn(2+)</name>
        <dbReference type="ChEBI" id="CHEBI:29105"/>
    </cofactor>
</comment>
<dbReference type="Gene3D" id="3.40.50.720">
    <property type="entry name" value="NAD(P)-binding Rossmann-like Domain"/>
    <property type="match status" value="1"/>
</dbReference>
<feature type="compositionally biased region" description="Basic and acidic residues" evidence="6">
    <location>
        <begin position="17"/>
        <end position="26"/>
    </location>
</feature>
<accession>A0A2K8UID0</accession>
<keyword evidence="3" id="KW-0479">Metal-binding</keyword>
<dbReference type="PANTHER" id="PTHR43350:SF19">
    <property type="entry name" value="D-GULOSIDE 3-DEHYDROGENASE"/>
    <property type="match status" value="1"/>
</dbReference>
<protein>
    <submittedName>
        <fullName evidence="7">Dehydrogenase</fullName>
    </submittedName>
</protein>
<dbReference type="CDD" id="cd08255">
    <property type="entry name" value="2-desacetyl-2-hydroxyethyl_bacteriochlorophyllide_like"/>
    <property type="match status" value="1"/>
</dbReference>
<feature type="region of interest" description="Disordered" evidence="6">
    <location>
        <begin position="1"/>
        <end position="32"/>
    </location>
</feature>
<dbReference type="Gene3D" id="3.90.180.10">
    <property type="entry name" value="Medium-chain alcohol dehydrogenases, catalytic domain"/>
    <property type="match status" value="2"/>
</dbReference>
<dbReference type="Proteomes" id="UP000232638">
    <property type="component" value="Plasmid pTs417"/>
</dbReference>
<reference evidence="7 8" key="1">
    <citation type="submission" date="2017-03" db="EMBL/GenBank/DDBJ databases">
        <title>Complete genome sequence of Candidatus 'Thiodictyon syntrophicum' sp. nov. strain Cad16T, a photolithoautotroph purple sulfur bacterium isolated from an alpine meromictic lake.</title>
        <authorList>
            <person name="Luedin S.M."/>
            <person name="Pothier J.F."/>
            <person name="Danza F."/>
            <person name="Storelli N."/>
            <person name="Wittwer M."/>
            <person name="Tonolla M."/>
        </authorList>
    </citation>
    <scope>NUCLEOTIDE SEQUENCE [LARGE SCALE GENOMIC DNA]</scope>
    <source>
        <strain evidence="7 8">Cad16T</strain>
        <plasmid evidence="8">Plasmid pts417</plasmid>
    </source>
</reference>
<dbReference type="PANTHER" id="PTHR43350">
    <property type="entry name" value="NAD-DEPENDENT ALCOHOL DEHYDROGENASE"/>
    <property type="match status" value="1"/>
</dbReference>
<dbReference type="EMBL" id="CP020371">
    <property type="protein sequence ID" value="AUB85336.1"/>
    <property type="molecule type" value="Genomic_DNA"/>
</dbReference>
<dbReference type="SUPFAM" id="SSF50129">
    <property type="entry name" value="GroES-like"/>
    <property type="match status" value="1"/>
</dbReference>
<comment type="similarity">
    <text evidence="2">Belongs to the zinc-containing alcohol dehydrogenase family.</text>
</comment>
<name>A0A2K8UID0_9GAMM</name>
<dbReference type="GO" id="GO:0046872">
    <property type="term" value="F:metal ion binding"/>
    <property type="evidence" value="ECO:0007669"/>
    <property type="project" value="UniProtKB-KW"/>
</dbReference>
<keyword evidence="8" id="KW-1185">Reference proteome</keyword>
<evidence type="ECO:0000256" key="3">
    <source>
        <dbReference type="ARBA" id="ARBA00022723"/>
    </source>
</evidence>
<evidence type="ECO:0000256" key="5">
    <source>
        <dbReference type="ARBA" id="ARBA00023002"/>
    </source>
</evidence>
<evidence type="ECO:0000256" key="4">
    <source>
        <dbReference type="ARBA" id="ARBA00022833"/>
    </source>
</evidence>
<geneLocation type="plasmid" evidence="8">
    <name>pts417</name>
</geneLocation>
<dbReference type="AlphaFoldDB" id="A0A2K8UID0"/>
<evidence type="ECO:0000313" key="7">
    <source>
        <dbReference type="EMBL" id="AUB85336.1"/>
    </source>
</evidence>
<dbReference type="KEGG" id="tsy:THSYN_30340"/>
<dbReference type="InterPro" id="IPR036291">
    <property type="entry name" value="NAD(P)-bd_dom_sf"/>
</dbReference>
<dbReference type="SUPFAM" id="SSF51735">
    <property type="entry name" value="NAD(P)-binding Rossmann-fold domains"/>
    <property type="match status" value="1"/>
</dbReference>
<evidence type="ECO:0000256" key="1">
    <source>
        <dbReference type="ARBA" id="ARBA00001947"/>
    </source>
</evidence>
<evidence type="ECO:0000256" key="6">
    <source>
        <dbReference type="SAM" id="MobiDB-lite"/>
    </source>
</evidence>
<sequence length="327" mass="35148">MTPPPGQASAFWVTEPGRGELRREPLPDPAPGDALVRTRYSGISRGTESLVFRGEVPPSEYQTMRAPFQVGDFPGPVKYGYCSVGVVEEGPAHLLGRTVFCLHPHQTRYRVPAAALHLLPEQVPTGRAVLAANLETAVNGLWDASPRLGERIAVIGAGTLGCLVAWLAGRIPGCQVELIDLNPRRAPIAAALGVGFAGPPEATPDADLVIHTSGAPAGLAQGLRIAGFEATVLELSWYGTREVPLPLGQGFHRRRLTIRSSQVGSVATAQRARWDHRRRMALALSLLADPVLDRLITGEDAFDDLPAVQARLARDPGDTLMHRIRYS</sequence>
<dbReference type="OrthoDB" id="9781588at2"/>
<dbReference type="InterPro" id="IPR011032">
    <property type="entry name" value="GroES-like_sf"/>
</dbReference>